<sequence length="100" mass="11717">MPYTLSKKAEQDLISIFVDGAQQFGEMQARKYHSELKMVFELLAENPLANRERVEFFPPIRIHPHKAHLLVYAADVSQGVYFVRILHQREDWRNTTFLGS</sequence>
<dbReference type="RefSeq" id="WP_095507282.1">
    <property type="nucleotide sequence ID" value="NZ_BSNC01000004.1"/>
</dbReference>
<evidence type="ECO:0000313" key="4">
    <source>
        <dbReference type="Proteomes" id="UP001161422"/>
    </source>
</evidence>
<protein>
    <recommendedName>
        <fullName evidence="2">Toxin</fullName>
    </recommendedName>
</protein>
<evidence type="ECO:0000256" key="1">
    <source>
        <dbReference type="ARBA" id="ARBA00022649"/>
    </source>
</evidence>
<keyword evidence="4" id="KW-1185">Reference proteome</keyword>
<dbReference type="InterPro" id="IPR007712">
    <property type="entry name" value="RelE/ParE_toxin"/>
</dbReference>
<evidence type="ECO:0000313" key="3">
    <source>
        <dbReference type="EMBL" id="GLP96001.1"/>
    </source>
</evidence>
<dbReference type="Gene3D" id="3.30.2310.20">
    <property type="entry name" value="RelE-like"/>
    <property type="match status" value="1"/>
</dbReference>
<dbReference type="InterPro" id="IPR028344">
    <property type="entry name" value="ParE1/4"/>
</dbReference>
<reference evidence="3" key="2">
    <citation type="submission" date="2023-01" db="EMBL/GenBank/DDBJ databases">
        <title>Draft genome sequence of Paraferrimonas sedimenticola strain NBRC 101628.</title>
        <authorList>
            <person name="Sun Q."/>
            <person name="Mori K."/>
        </authorList>
    </citation>
    <scope>NUCLEOTIDE SEQUENCE</scope>
    <source>
        <strain evidence="3">NBRC 101628</strain>
    </source>
</reference>
<dbReference type="EMBL" id="BSNC01000004">
    <property type="protein sequence ID" value="GLP96001.1"/>
    <property type="molecule type" value="Genomic_DNA"/>
</dbReference>
<proteinExistence type="inferred from homology"/>
<dbReference type="AlphaFoldDB" id="A0AA37RVF8"/>
<dbReference type="Pfam" id="PF05016">
    <property type="entry name" value="ParE_toxin"/>
    <property type="match status" value="1"/>
</dbReference>
<accession>A0AA37RVF8</accession>
<keyword evidence="1" id="KW-1277">Toxin-antitoxin system</keyword>
<comment type="caution">
    <text evidence="3">The sequence shown here is derived from an EMBL/GenBank/DDBJ whole genome shotgun (WGS) entry which is preliminary data.</text>
</comment>
<dbReference type="PIRSF" id="PIRSF029218">
    <property type="entry name" value="ParE"/>
    <property type="match status" value="1"/>
</dbReference>
<name>A0AA37RVF8_9GAMM</name>
<comment type="similarity">
    <text evidence="2">Belongs to the RelE toxin family.</text>
</comment>
<dbReference type="InterPro" id="IPR035093">
    <property type="entry name" value="RelE/ParE_toxin_dom_sf"/>
</dbReference>
<dbReference type="Proteomes" id="UP001161422">
    <property type="component" value="Unassembled WGS sequence"/>
</dbReference>
<reference evidence="3" key="1">
    <citation type="journal article" date="2014" name="Int. J. Syst. Evol. Microbiol.">
        <title>Complete genome sequence of Corynebacterium casei LMG S-19264T (=DSM 44701T), isolated from a smear-ripened cheese.</title>
        <authorList>
            <consortium name="US DOE Joint Genome Institute (JGI-PGF)"/>
            <person name="Walter F."/>
            <person name="Albersmeier A."/>
            <person name="Kalinowski J."/>
            <person name="Ruckert C."/>
        </authorList>
    </citation>
    <scope>NUCLEOTIDE SEQUENCE</scope>
    <source>
        <strain evidence="3">NBRC 101628</strain>
    </source>
</reference>
<organism evidence="3 4">
    <name type="scientific">Paraferrimonas sedimenticola</name>
    <dbReference type="NCBI Taxonomy" id="375674"/>
    <lineage>
        <taxon>Bacteria</taxon>
        <taxon>Pseudomonadati</taxon>
        <taxon>Pseudomonadota</taxon>
        <taxon>Gammaproteobacteria</taxon>
        <taxon>Alteromonadales</taxon>
        <taxon>Ferrimonadaceae</taxon>
        <taxon>Paraferrimonas</taxon>
    </lineage>
</organism>
<gene>
    <name evidence="3" type="primary">parE4</name>
    <name evidence="3" type="ORF">GCM10007895_13070</name>
</gene>
<evidence type="ECO:0000256" key="2">
    <source>
        <dbReference type="PIRNR" id="PIRNR029218"/>
    </source>
</evidence>